<dbReference type="SUPFAM" id="SSF54909">
    <property type="entry name" value="Dimeric alpha+beta barrel"/>
    <property type="match status" value="1"/>
</dbReference>
<gene>
    <name evidence="3" type="ORF">GCM10007423_07570</name>
</gene>
<dbReference type="PANTHER" id="PTHR35174:SF3">
    <property type="entry name" value="BLL7171 PROTEIN"/>
    <property type="match status" value="1"/>
</dbReference>
<reference evidence="4" key="1">
    <citation type="journal article" date="2019" name="Int. J. Syst. Evol. Microbiol.">
        <title>The Global Catalogue of Microorganisms (GCM) 10K type strain sequencing project: providing services to taxonomists for standard genome sequencing and annotation.</title>
        <authorList>
            <consortium name="The Broad Institute Genomics Platform"/>
            <consortium name="The Broad Institute Genome Sequencing Center for Infectious Disease"/>
            <person name="Wu L."/>
            <person name="Ma J."/>
        </authorList>
    </citation>
    <scope>NUCLEOTIDE SEQUENCE [LARGE SCALE GENOMIC DNA]</scope>
    <source>
        <strain evidence="4">CGMCC 1.15288</strain>
    </source>
</reference>
<dbReference type="EMBL" id="BMIA01000001">
    <property type="protein sequence ID" value="GGH24266.1"/>
    <property type="molecule type" value="Genomic_DNA"/>
</dbReference>
<keyword evidence="4" id="KW-1185">Reference proteome</keyword>
<feature type="domain" description="YCII-related" evidence="2">
    <location>
        <begin position="34"/>
        <end position="133"/>
    </location>
</feature>
<comment type="caution">
    <text evidence="3">The sequence shown here is derived from an EMBL/GenBank/DDBJ whole genome shotgun (WGS) entry which is preliminary data.</text>
</comment>
<evidence type="ECO:0000313" key="3">
    <source>
        <dbReference type="EMBL" id="GGH24266.1"/>
    </source>
</evidence>
<evidence type="ECO:0000256" key="1">
    <source>
        <dbReference type="ARBA" id="ARBA00007689"/>
    </source>
</evidence>
<name>A0ABQ1YFG0_9BACT</name>
<comment type="similarity">
    <text evidence="1">Belongs to the YciI family.</text>
</comment>
<dbReference type="Pfam" id="PF03795">
    <property type="entry name" value="YCII"/>
    <property type="match status" value="1"/>
</dbReference>
<accession>A0ABQ1YFG0</accession>
<proteinExistence type="inferred from homology"/>
<dbReference type="InterPro" id="IPR005545">
    <property type="entry name" value="YCII"/>
</dbReference>
<dbReference type="Gene3D" id="3.30.70.1060">
    <property type="entry name" value="Dimeric alpha+beta barrel"/>
    <property type="match status" value="1"/>
</dbReference>
<evidence type="ECO:0000313" key="4">
    <source>
        <dbReference type="Proteomes" id="UP000600214"/>
    </source>
</evidence>
<evidence type="ECO:0000259" key="2">
    <source>
        <dbReference type="Pfam" id="PF03795"/>
    </source>
</evidence>
<dbReference type="InterPro" id="IPR011008">
    <property type="entry name" value="Dimeric_a/b-barrel"/>
</dbReference>
<protein>
    <recommendedName>
        <fullName evidence="2">YCII-related domain-containing protein</fullName>
    </recommendedName>
</protein>
<sequence length="140" mass="15749">MYFKGNVLEFIGIFIFTIKSKNTMEEYLILMRLDLLTKDAQPSPEQMQEYMKQYHHWVNSIVMEGKFAGGKGLSTEGKVLKSNNVVTDGPYAETKESLAGFIVIRAESFEDAVRLAGQCPILNGEGNSVEVRKIVSVHEQ</sequence>
<organism evidence="3 4">
    <name type="scientific">Dyadobacter endophyticus</name>
    <dbReference type="NCBI Taxonomy" id="1749036"/>
    <lineage>
        <taxon>Bacteria</taxon>
        <taxon>Pseudomonadati</taxon>
        <taxon>Bacteroidota</taxon>
        <taxon>Cytophagia</taxon>
        <taxon>Cytophagales</taxon>
        <taxon>Spirosomataceae</taxon>
        <taxon>Dyadobacter</taxon>
    </lineage>
</organism>
<dbReference type="PANTHER" id="PTHR35174">
    <property type="entry name" value="BLL7171 PROTEIN-RELATED"/>
    <property type="match status" value="1"/>
</dbReference>
<dbReference type="Proteomes" id="UP000600214">
    <property type="component" value="Unassembled WGS sequence"/>
</dbReference>